<accession>A0A9Q1JEV7</accession>
<dbReference type="EMBL" id="JAKOGI010003080">
    <property type="protein sequence ID" value="KAJ8420872.1"/>
    <property type="molecule type" value="Genomic_DNA"/>
</dbReference>
<proteinExistence type="predicted"/>
<organism evidence="1 2">
    <name type="scientific">Carnegiea gigantea</name>
    <dbReference type="NCBI Taxonomy" id="171969"/>
    <lineage>
        <taxon>Eukaryota</taxon>
        <taxon>Viridiplantae</taxon>
        <taxon>Streptophyta</taxon>
        <taxon>Embryophyta</taxon>
        <taxon>Tracheophyta</taxon>
        <taxon>Spermatophyta</taxon>
        <taxon>Magnoliopsida</taxon>
        <taxon>eudicotyledons</taxon>
        <taxon>Gunneridae</taxon>
        <taxon>Pentapetalae</taxon>
        <taxon>Caryophyllales</taxon>
        <taxon>Cactineae</taxon>
        <taxon>Cactaceae</taxon>
        <taxon>Cactoideae</taxon>
        <taxon>Echinocereeae</taxon>
        <taxon>Carnegiea</taxon>
    </lineage>
</organism>
<comment type="caution">
    <text evidence="1">The sequence shown here is derived from an EMBL/GenBank/DDBJ whole genome shotgun (WGS) entry which is preliminary data.</text>
</comment>
<evidence type="ECO:0000313" key="1">
    <source>
        <dbReference type="EMBL" id="KAJ8420872.1"/>
    </source>
</evidence>
<dbReference type="Proteomes" id="UP001153076">
    <property type="component" value="Unassembled WGS sequence"/>
</dbReference>
<name>A0A9Q1JEV7_9CARY</name>
<reference evidence="1" key="1">
    <citation type="submission" date="2022-04" db="EMBL/GenBank/DDBJ databases">
        <title>Carnegiea gigantea Genome sequencing and assembly v2.</title>
        <authorList>
            <person name="Copetti D."/>
            <person name="Sanderson M.J."/>
            <person name="Burquez A."/>
            <person name="Wojciechowski M.F."/>
        </authorList>
    </citation>
    <scope>NUCLEOTIDE SEQUENCE</scope>
    <source>
        <strain evidence="1">SGP5-SGP5p</strain>
        <tissue evidence="1">Aerial part</tissue>
    </source>
</reference>
<gene>
    <name evidence="1" type="ORF">Cgig2_023872</name>
</gene>
<sequence length="213" mass="22787">MLEPTLLKFESPLHIAQSLIQSSAFSCFLGETSNPSMLWPRIQLLNLEQRLVISGPPGSLASKVRVPLKSLANGQGRFILEARVSNLSQSSSRVESWRKPIHLSNILIRAFCHGLQSMCSSATISRILGDIGSSSSGGSSSSETSPPPSASQIGFSRVSKCRFGLLHCRMSLHEVGLPSLSKPALNGAVLGTLGDPIGDLAADLFIFFVDRGR</sequence>
<keyword evidence="2" id="KW-1185">Reference proteome</keyword>
<evidence type="ECO:0000313" key="2">
    <source>
        <dbReference type="Proteomes" id="UP001153076"/>
    </source>
</evidence>
<protein>
    <submittedName>
        <fullName evidence="1">Uncharacterized protein</fullName>
    </submittedName>
</protein>
<dbReference type="AlphaFoldDB" id="A0A9Q1JEV7"/>